<evidence type="ECO:0008006" key="4">
    <source>
        <dbReference type="Google" id="ProtNLM"/>
    </source>
</evidence>
<comment type="caution">
    <text evidence="2">The sequence shown here is derived from an EMBL/GenBank/DDBJ whole genome shotgun (WGS) entry which is preliminary data.</text>
</comment>
<sequence length="491" mass="56850">MPTARQLCRTDLFFLLRFALGRKDIERQWLFDRCREVQAAPNGYLDLWAREHYKSTIITYAKSIQDILASHGEDPLPMWNGREATIGIFSHTRPIAKGFLRQIKYEFERNQLLKDWFPDILWQYPQKSAPKWSEDDGIVVKRKGNPKEATVEAWGVVDGQPIGKHFLVLDYDDIVVPASVTTPDMIQKTTASLELSYALGTEGGVRRFAGTRYHFNDTYRVVLERGTAIPRIYTATDNGQIDGKPVLLAREALAQKRRDMGPYTFSCQMMQNPKADETQGLQEVWLRYYDGTLTGSRMNKYILVDPANGKRKSNDYTSIWVLGAGEDQNLYALDIVRDRLNLTQRCRKVLELHRKWRPLQVRYEHYGMQADIQALQMMQATEEYRFEVIDVGGTEVPKNDRIKRLIPTLEQGKFYLPRTYHYTNYEGEVRDLVKDFLEQEYKAFPVPVHDDMLDCLARSHEPELPLVFPKEKQPDSTPKRAPSGAPGGWMR</sequence>
<accession>A0ABN9JC21</accession>
<dbReference type="RefSeq" id="WP_012436117.1">
    <property type="nucleotide sequence ID" value="NZ_CATWDO010000003.1"/>
</dbReference>
<keyword evidence="3" id="KW-1185">Reference proteome</keyword>
<gene>
    <name evidence="2" type="ORF">LMG18095_04419</name>
</gene>
<evidence type="ECO:0000313" key="2">
    <source>
        <dbReference type="EMBL" id="CAJ0806310.1"/>
    </source>
</evidence>
<name>A0ABN9JC21_9RALS</name>
<feature type="compositionally biased region" description="Basic and acidic residues" evidence="1">
    <location>
        <begin position="467"/>
        <end position="478"/>
    </location>
</feature>
<evidence type="ECO:0000256" key="1">
    <source>
        <dbReference type="SAM" id="MobiDB-lite"/>
    </source>
</evidence>
<evidence type="ECO:0000313" key="3">
    <source>
        <dbReference type="Proteomes" id="UP001189773"/>
    </source>
</evidence>
<dbReference type="Gene3D" id="3.30.420.240">
    <property type="match status" value="1"/>
</dbReference>
<reference evidence="2 3" key="1">
    <citation type="submission" date="2023-07" db="EMBL/GenBank/DDBJ databases">
        <authorList>
            <person name="Peeters C."/>
        </authorList>
    </citation>
    <scope>NUCLEOTIDE SEQUENCE [LARGE SCALE GENOMIC DNA]</scope>
    <source>
        <strain evidence="2 3">LMG 18095</strain>
    </source>
</reference>
<dbReference type="EMBL" id="CATZAR010000021">
    <property type="protein sequence ID" value="CAJ0806310.1"/>
    <property type="molecule type" value="Genomic_DNA"/>
</dbReference>
<dbReference type="Proteomes" id="UP001189773">
    <property type="component" value="Unassembled WGS sequence"/>
</dbReference>
<feature type="region of interest" description="Disordered" evidence="1">
    <location>
        <begin position="467"/>
        <end position="491"/>
    </location>
</feature>
<organism evidence="2 3">
    <name type="scientific">Ralstonia thomasii</name>
    <dbReference type="NCBI Taxonomy" id="3058596"/>
    <lineage>
        <taxon>Bacteria</taxon>
        <taxon>Pseudomonadati</taxon>
        <taxon>Pseudomonadota</taxon>
        <taxon>Betaproteobacteria</taxon>
        <taxon>Burkholderiales</taxon>
        <taxon>Burkholderiaceae</taxon>
        <taxon>Ralstonia</taxon>
    </lineage>
</organism>
<proteinExistence type="predicted"/>
<protein>
    <recommendedName>
        <fullName evidence="4">Terminase large subunit gp17-like C-terminal domain-containing protein</fullName>
    </recommendedName>
</protein>